<feature type="region of interest" description="Disordered" evidence="1">
    <location>
        <begin position="57"/>
        <end position="85"/>
    </location>
</feature>
<dbReference type="Proteomes" id="UP001160550">
    <property type="component" value="Unassembled WGS sequence"/>
</dbReference>
<accession>A0ABT6MSC6</accession>
<evidence type="ECO:0000313" key="4">
    <source>
        <dbReference type="Proteomes" id="UP001160550"/>
    </source>
</evidence>
<evidence type="ECO:0000256" key="1">
    <source>
        <dbReference type="SAM" id="MobiDB-lite"/>
    </source>
</evidence>
<keyword evidence="4" id="KW-1185">Reference proteome</keyword>
<feature type="transmembrane region" description="Helical" evidence="2">
    <location>
        <begin position="12"/>
        <end position="31"/>
    </location>
</feature>
<proteinExistence type="predicted"/>
<reference evidence="3" key="2">
    <citation type="submission" date="2023-04" db="EMBL/GenBank/DDBJ databases">
        <authorList>
            <person name="Sun J.-Q."/>
        </authorList>
    </citation>
    <scope>NUCLEOTIDE SEQUENCE</scope>
    <source>
        <strain evidence="3">CC-YY355</strain>
    </source>
</reference>
<feature type="compositionally biased region" description="Basic and acidic residues" evidence="1">
    <location>
        <begin position="70"/>
        <end position="85"/>
    </location>
</feature>
<reference evidence="3" key="1">
    <citation type="journal article" date="2007" name="Int. J. Syst. Evol. Microbiol.">
        <title>Luteimonas composti sp. nov., a moderately thermophilic bacterium isolated from food waste.</title>
        <authorList>
            <person name="Young C.C."/>
            <person name="Kampfer P."/>
            <person name="Chen W.M."/>
            <person name="Yen W.S."/>
            <person name="Arun A.B."/>
            <person name="Lai W.A."/>
            <person name="Shen F.T."/>
            <person name="Rekha P.D."/>
            <person name="Lin K.Y."/>
            <person name="Chou J.H."/>
        </authorList>
    </citation>
    <scope>NUCLEOTIDE SEQUENCE</scope>
    <source>
        <strain evidence="3">CC-YY355</strain>
    </source>
</reference>
<dbReference type="RefSeq" id="WP_280942775.1">
    <property type="nucleotide sequence ID" value="NZ_JARYGX010000021.1"/>
</dbReference>
<protein>
    <submittedName>
        <fullName evidence="3">Uncharacterized protein</fullName>
    </submittedName>
</protein>
<comment type="caution">
    <text evidence="3">The sequence shown here is derived from an EMBL/GenBank/DDBJ whole genome shotgun (WGS) entry which is preliminary data.</text>
</comment>
<dbReference type="EMBL" id="JARYGX010000021">
    <property type="protein sequence ID" value="MDH7453556.1"/>
    <property type="molecule type" value="Genomic_DNA"/>
</dbReference>
<evidence type="ECO:0000313" key="3">
    <source>
        <dbReference type="EMBL" id="MDH7453556.1"/>
    </source>
</evidence>
<gene>
    <name evidence="3" type="ORF">QF205_10830</name>
</gene>
<keyword evidence="2" id="KW-1133">Transmembrane helix</keyword>
<keyword evidence="2" id="KW-0812">Transmembrane</keyword>
<name>A0ABT6MSC6_9GAMM</name>
<sequence>MLAMLYDPGFVLGNITGFCAGGLAVAGLIHSGARAATARLKAETDLVKARATAHRQSEAWTRAGAANEPIDSHRTARAEMRGGPR</sequence>
<evidence type="ECO:0000256" key="2">
    <source>
        <dbReference type="SAM" id="Phobius"/>
    </source>
</evidence>
<keyword evidence="2" id="KW-0472">Membrane</keyword>
<organism evidence="3 4">
    <name type="scientific">Luteimonas composti</name>
    <dbReference type="NCBI Taxonomy" id="398257"/>
    <lineage>
        <taxon>Bacteria</taxon>
        <taxon>Pseudomonadati</taxon>
        <taxon>Pseudomonadota</taxon>
        <taxon>Gammaproteobacteria</taxon>
        <taxon>Lysobacterales</taxon>
        <taxon>Lysobacteraceae</taxon>
        <taxon>Luteimonas</taxon>
    </lineage>
</organism>